<protein>
    <submittedName>
        <fullName evidence="2">Right-handed parallel beta-helix repeat-containing protein</fullName>
    </submittedName>
</protein>
<feature type="non-terminal residue" evidence="2">
    <location>
        <position position="443"/>
    </location>
</feature>
<dbReference type="SUPFAM" id="SSF51126">
    <property type="entry name" value="Pectin lyase-like"/>
    <property type="match status" value="1"/>
</dbReference>
<dbReference type="Gene3D" id="2.160.20.10">
    <property type="entry name" value="Single-stranded right-handed beta-helix, Pectin lyase-like"/>
    <property type="match status" value="2"/>
</dbReference>
<dbReference type="AlphaFoldDB" id="A0A8I0EY62"/>
<dbReference type="InterPro" id="IPR011050">
    <property type="entry name" value="Pectin_lyase_fold/virulence"/>
</dbReference>
<evidence type="ECO:0000313" key="3">
    <source>
        <dbReference type="Proteomes" id="UP000620591"/>
    </source>
</evidence>
<dbReference type="Pfam" id="PF13229">
    <property type="entry name" value="Beta_helix"/>
    <property type="match status" value="1"/>
</dbReference>
<comment type="caution">
    <text evidence="2">The sequence shown here is derived from an EMBL/GenBank/DDBJ whole genome shotgun (WGS) entry which is preliminary data.</text>
</comment>
<reference evidence="2" key="1">
    <citation type="submission" date="2020-09" db="EMBL/GenBank/DDBJ databases">
        <title>Novel species in genus Aeromicrobium.</title>
        <authorList>
            <person name="Zhang G."/>
        </authorList>
    </citation>
    <scope>NUCLEOTIDE SEQUENCE</scope>
    <source>
        <strain evidence="2">Zg-636</strain>
    </source>
</reference>
<dbReference type="EMBL" id="JACTVM010000010">
    <property type="protein sequence ID" value="MBC9227711.1"/>
    <property type="molecule type" value="Genomic_DNA"/>
</dbReference>
<gene>
    <name evidence="2" type="ORF">IBG24_15460</name>
</gene>
<dbReference type="InterPro" id="IPR006626">
    <property type="entry name" value="PbH1"/>
</dbReference>
<proteinExistence type="predicted"/>
<sequence>MAKVKSGSTLVLRGGSYHESVRVPFNKKVTIQPYPGEAVWLDGTVPVTGWQKSGSSWFVSGWNHNLDSRVSFNSAADQSDWFVDPKYPMAGHPDQVWIGGQRLAEVGSAAAVKPGTFFVDTAAKRLVVGSDPTSKQVRASVLQRALQIQGEGTIVRGIGVRRYANTLHLMGAVTAEVHDLALENMVITENATVGLYGWNDRHRFRRLTITDNGMLGFGHAGAKDMVLTESIVSGNNSEHFNGAPVAGGIKIGRSTGVTVSANLVRDNINSSGIWLDESVKGATVVANTVRDNDTTGIMAEISDNVVIADNHVTGNRGTGIWSYSSSNIDIWNNVLVANARTLAVWQDDRDTSTAAYRNGLPWLSRNINVHNNVFSYGTNFCPVLTQDLRQKWTGNDFGVTLNGNAYHRTSPKNPERFACWANGKKGTESFPTLTTFRNATGQD</sequence>
<name>A0A8I0EY62_9ACTN</name>
<accession>A0A8I0EY62</accession>
<dbReference type="InterPro" id="IPR012334">
    <property type="entry name" value="Pectin_lyas_fold"/>
</dbReference>
<evidence type="ECO:0000259" key="1">
    <source>
        <dbReference type="Pfam" id="PF13229"/>
    </source>
</evidence>
<dbReference type="Proteomes" id="UP000620591">
    <property type="component" value="Unassembled WGS sequence"/>
</dbReference>
<dbReference type="SMART" id="SM00710">
    <property type="entry name" value="PbH1"/>
    <property type="match status" value="6"/>
</dbReference>
<organism evidence="2 3">
    <name type="scientific">Aeromicrobium senzhongii</name>
    <dbReference type="NCBI Taxonomy" id="2663859"/>
    <lineage>
        <taxon>Bacteria</taxon>
        <taxon>Bacillati</taxon>
        <taxon>Actinomycetota</taxon>
        <taxon>Actinomycetes</taxon>
        <taxon>Propionibacteriales</taxon>
        <taxon>Nocardioidaceae</taxon>
        <taxon>Aeromicrobium</taxon>
    </lineage>
</organism>
<feature type="domain" description="Right handed beta helix" evidence="1">
    <location>
        <begin position="180"/>
        <end position="334"/>
    </location>
</feature>
<dbReference type="InterPro" id="IPR039448">
    <property type="entry name" value="Beta_helix"/>
</dbReference>
<evidence type="ECO:0000313" key="2">
    <source>
        <dbReference type="EMBL" id="MBC9227711.1"/>
    </source>
</evidence>